<keyword evidence="5 10" id="KW-0548">Nucleotidyltransferase</keyword>
<keyword evidence="3 10" id="KW-0662">Pyridine nucleotide biosynthesis</keyword>
<dbReference type="KEGG" id="vrm:44547418_00825"/>
<dbReference type="Pfam" id="PF01467">
    <property type="entry name" value="CTP_transf_like"/>
    <property type="match status" value="1"/>
</dbReference>
<dbReference type="GO" id="GO:0009435">
    <property type="term" value="P:NAD+ biosynthetic process"/>
    <property type="evidence" value="ECO:0007669"/>
    <property type="project" value="UniProtKB-UniRule"/>
</dbReference>
<evidence type="ECO:0000256" key="4">
    <source>
        <dbReference type="ARBA" id="ARBA00022679"/>
    </source>
</evidence>
<dbReference type="GO" id="GO:0005524">
    <property type="term" value="F:ATP binding"/>
    <property type="evidence" value="ECO:0007669"/>
    <property type="project" value="UniProtKB-KW"/>
</dbReference>
<dbReference type="Gene3D" id="3.40.50.620">
    <property type="entry name" value="HUPs"/>
    <property type="match status" value="1"/>
</dbReference>
<dbReference type="GO" id="GO:0004515">
    <property type="term" value="F:nicotinate-nucleotide adenylyltransferase activity"/>
    <property type="evidence" value="ECO:0007669"/>
    <property type="project" value="UniProtKB-UniRule"/>
</dbReference>
<evidence type="ECO:0000256" key="6">
    <source>
        <dbReference type="ARBA" id="ARBA00022741"/>
    </source>
</evidence>
<comment type="catalytic activity">
    <reaction evidence="9 10">
        <text>nicotinate beta-D-ribonucleotide + ATP + H(+) = deamido-NAD(+) + diphosphate</text>
        <dbReference type="Rhea" id="RHEA:22860"/>
        <dbReference type="ChEBI" id="CHEBI:15378"/>
        <dbReference type="ChEBI" id="CHEBI:30616"/>
        <dbReference type="ChEBI" id="CHEBI:33019"/>
        <dbReference type="ChEBI" id="CHEBI:57502"/>
        <dbReference type="ChEBI" id="CHEBI:58437"/>
        <dbReference type="EC" id="2.7.7.18"/>
    </reaction>
</comment>
<keyword evidence="8 10" id="KW-0520">NAD</keyword>
<dbReference type="HAMAP" id="MF_00244">
    <property type="entry name" value="NaMN_adenylyltr"/>
    <property type="match status" value="1"/>
</dbReference>
<keyword evidence="4 10" id="KW-0808">Transferase</keyword>
<evidence type="ECO:0000256" key="1">
    <source>
        <dbReference type="ARBA" id="ARBA00002324"/>
    </source>
</evidence>
<protein>
    <recommendedName>
        <fullName evidence="10">Probable nicotinate-nucleotide adenylyltransferase</fullName>
        <ecNumber evidence="10">2.7.7.18</ecNumber>
    </recommendedName>
    <alternativeName>
        <fullName evidence="10">Deamido-NAD(+) diphosphorylase</fullName>
    </alternativeName>
    <alternativeName>
        <fullName evidence="10">Deamido-NAD(+) pyrophosphorylase</fullName>
    </alternativeName>
    <alternativeName>
        <fullName evidence="10">Nicotinate mononucleotide adenylyltransferase</fullName>
        <shortName evidence="10">NaMN adenylyltransferase</shortName>
    </alternativeName>
</protein>
<dbReference type="NCBIfam" id="NF000840">
    <property type="entry name" value="PRK00071.1-3"/>
    <property type="match status" value="1"/>
</dbReference>
<dbReference type="InterPro" id="IPR004821">
    <property type="entry name" value="Cyt_trans-like"/>
</dbReference>
<dbReference type="UniPathway" id="UPA00253">
    <property type="reaction ID" value="UER00332"/>
</dbReference>
<dbReference type="CDD" id="cd02165">
    <property type="entry name" value="NMNAT"/>
    <property type="match status" value="1"/>
</dbReference>
<evidence type="ECO:0000256" key="7">
    <source>
        <dbReference type="ARBA" id="ARBA00022840"/>
    </source>
</evidence>
<dbReference type="PANTHER" id="PTHR39321">
    <property type="entry name" value="NICOTINATE-NUCLEOTIDE ADENYLYLTRANSFERASE-RELATED"/>
    <property type="match status" value="1"/>
</dbReference>
<sequence>MVLLWEGITLIYHYLCHCHKGCDLIMVEKRKIGIIGGTFNPIHLGHLMIAEVACESFGLEKVIFVPARIPPHKQHDVIDSRHRYAMTAAAVMDNPNFEISDVEMHRDGPSYTVDTIHYFKNLYGPNVEFYFIAGTDTICALPTWKYIDELLEQVHFIGATRPDGSADIDAALDALGPIARDKIHLMEVPEMRLSATYLRERLRERKTVRYMLPKCVVDYIEDNHIYEKD</sequence>
<evidence type="ECO:0000256" key="10">
    <source>
        <dbReference type="HAMAP-Rule" id="MF_00244"/>
    </source>
</evidence>
<evidence type="ECO:0000256" key="8">
    <source>
        <dbReference type="ARBA" id="ARBA00023027"/>
    </source>
</evidence>
<evidence type="ECO:0000256" key="9">
    <source>
        <dbReference type="ARBA" id="ARBA00048721"/>
    </source>
</evidence>
<evidence type="ECO:0000313" key="13">
    <source>
        <dbReference type="Proteomes" id="UP000214973"/>
    </source>
</evidence>
<dbReference type="EMBL" id="LT906470">
    <property type="protein sequence ID" value="SNV63474.1"/>
    <property type="molecule type" value="Genomic_DNA"/>
</dbReference>
<dbReference type="PANTHER" id="PTHR39321:SF3">
    <property type="entry name" value="PHOSPHOPANTETHEINE ADENYLYLTRANSFERASE"/>
    <property type="match status" value="1"/>
</dbReference>
<dbReference type="AlphaFoldDB" id="A0A239YZ02"/>
<dbReference type="NCBIfam" id="TIGR00482">
    <property type="entry name" value="nicotinate (nicotinamide) nucleotide adenylyltransferase"/>
    <property type="match status" value="1"/>
</dbReference>
<reference evidence="12 13" key="1">
    <citation type="submission" date="2017-06" db="EMBL/GenBank/DDBJ databases">
        <authorList>
            <consortium name="Pathogen Informatics"/>
        </authorList>
    </citation>
    <scope>NUCLEOTIDE SEQUENCE [LARGE SCALE GENOMIC DNA]</scope>
    <source>
        <strain evidence="12 13">NCTC12018</strain>
    </source>
</reference>
<dbReference type="InterPro" id="IPR014729">
    <property type="entry name" value="Rossmann-like_a/b/a_fold"/>
</dbReference>
<keyword evidence="7 10" id="KW-0067">ATP-binding</keyword>
<evidence type="ECO:0000313" key="12">
    <source>
        <dbReference type="EMBL" id="SNV63474.1"/>
    </source>
</evidence>
<evidence type="ECO:0000256" key="2">
    <source>
        <dbReference type="ARBA" id="ARBA00005019"/>
    </source>
</evidence>
<dbReference type="Proteomes" id="UP000214973">
    <property type="component" value="Chromosome 1"/>
</dbReference>
<dbReference type="NCBIfam" id="TIGR00125">
    <property type="entry name" value="cyt_tran_rel"/>
    <property type="match status" value="1"/>
</dbReference>
<feature type="domain" description="Cytidyltransferase-like" evidence="11">
    <location>
        <begin position="34"/>
        <end position="201"/>
    </location>
</feature>
<dbReference type="SUPFAM" id="SSF52374">
    <property type="entry name" value="Nucleotidylyl transferase"/>
    <property type="match status" value="1"/>
</dbReference>
<dbReference type="InterPro" id="IPR005248">
    <property type="entry name" value="NadD/NMNAT"/>
</dbReference>
<keyword evidence="13" id="KW-1185">Reference proteome</keyword>
<gene>
    <name evidence="10 12" type="primary">nadD</name>
    <name evidence="12" type="ORF">SAMEA44547418_00825</name>
</gene>
<evidence type="ECO:0000259" key="11">
    <source>
        <dbReference type="Pfam" id="PF01467"/>
    </source>
</evidence>
<accession>A0A239YZ02</accession>
<evidence type="ECO:0000256" key="5">
    <source>
        <dbReference type="ARBA" id="ARBA00022695"/>
    </source>
</evidence>
<name>A0A239YZ02_9FIRM</name>
<evidence type="ECO:0000256" key="3">
    <source>
        <dbReference type="ARBA" id="ARBA00022642"/>
    </source>
</evidence>
<comment type="function">
    <text evidence="1 10">Catalyzes the reversible adenylation of nicotinate mononucleotide (NaMN) to nicotinic acid adenine dinucleotide (NaAD).</text>
</comment>
<organism evidence="12 13">
    <name type="scientific">Veillonella rodentium</name>
    <dbReference type="NCBI Taxonomy" id="248315"/>
    <lineage>
        <taxon>Bacteria</taxon>
        <taxon>Bacillati</taxon>
        <taxon>Bacillota</taxon>
        <taxon>Negativicutes</taxon>
        <taxon>Veillonellales</taxon>
        <taxon>Veillonellaceae</taxon>
        <taxon>Veillonella</taxon>
    </lineage>
</organism>
<proteinExistence type="inferred from homology"/>
<comment type="pathway">
    <text evidence="2 10">Cofactor biosynthesis; NAD(+) biosynthesis; deamido-NAD(+) from nicotinate D-ribonucleotide: step 1/1.</text>
</comment>
<keyword evidence="6 10" id="KW-0547">Nucleotide-binding</keyword>
<dbReference type="EC" id="2.7.7.18" evidence="10"/>
<comment type="similarity">
    <text evidence="10">Belongs to the NadD family.</text>
</comment>